<dbReference type="SMART" id="SM00822">
    <property type="entry name" value="PKS_KR"/>
    <property type="match status" value="1"/>
</dbReference>
<dbReference type="EMBL" id="JBJQND010000006">
    <property type="protein sequence ID" value="KAL3874945.1"/>
    <property type="molecule type" value="Genomic_DNA"/>
</dbReference>
<dbReference type="InterPro" id="IPR002347">
    <property type="entry name" value="SDR_fam"/>
</dbReference>
<dbReference type="SUPFAM" id="SSF51735">
    <property type="entry name" value="NAD(P)-binding Rossmann-fold domains"/>
    <property type="match status" value="1"/>
</dbReference>
<gene>
    <name evidence="2" type="ORF">ACJMK2_037895</name>
</gene>
<dbReference type="InterPro" id="IPR057326">
    <property type="entry name" value="KR_dom"/>
</dbReference>
<accession>A0ABD3WR26</accession>
<reference evidence="2 3" key="1">
    <citation type="submission" date="2024-11" db="EMBL/GenBank/DDBJ databases">
        <title>Chromosome-level genome assembly of the freshwater bivalve Anodonta woodiana.</title>
        <authorList>
            <person name="Chen X."/>
        </authorList>
    </citation>
    <scope>NUCLEOTIDE SEQUENCE [LARGE SCALE GENOMIC DNA]</scope>
    <source>
        <strain evidence="2">MN2024</strain>
        <tissue evidence="2">Gills</tissue>
    </source>
</reference>
<dbReference type="PANTHER" id="PTHR44269:SF1">
    <property type="entry name" value="DEHYDROGENASE_REDUCTASE SDR FAMILY MEMBER 7"/>
    <property type="match status" value="1"/>
</dbReference>
<feature type="domain" description="Ketoreductase" evidence="1">
    <location>
        <begin position="47"/>
        <end position="232"/>
    </location>
</feature>
<evidence type="ECO:0000313" key="2">
    <source>
        <dbReference type="EMBL" id="KAL3874945.1"/>
    </source>
</evidence>
<evidence type="ECO:0000259" key="1">
    <source>
        <dbReference type="SMART" id="SM00822"/>
    </source>
</evidence>
<organism evidence="2 3">
    <name type="scientific">Sinanodonta woodiana</name>
    <name type="common">Chinese pond mussel</name>
    <name type="synonym">Anodonta woodiana</name>
    <dbReference type="NCBI Taxonomy" id="1069815"/>
    <lineage>
        <taxon>Eukaryota</taxon>
        <taxon>Metazoa</taxon>
        <taxon>Spiralia</taxon>
        <taxon>Lophotrochozoa</taxon>
        <taxon>Mollusca</taxon>
        <taxon>Bivalvia</taxon>
        <taxon>Autobranchia</taxon>
        <taxon>Heteroconchia</taxon>
        <taxon>Palaeoheterodonta</taxon>
        <taxon>Unionida</taxon>
        <taxon>Unionoidea</taxon>
        <taxon>Unionidae</taxon>
        <taxon>Unioninae</taxon>
        <taxon>Sinanodonta</taxon>
    </lineage>
</organism>
<dbReference type="PANTHER" id="PTHR44269">
    <property type="entry name" value="DEHYDROGENASE/REDUCTASE SDR FAMILY MEMBER 7-RELATED"/>
    <property type="match status" value="1"/>
</dbReference>
<proteinExistence type="predicted"/>
<dbReference type="InterPro" id="IPR036291">
    <property type="entry name" value="NAD(P)-bd_dom_sf"/>
</dbReference>
<dbReference type="AlphaFoldDB" id="A0ABD3WR26"/>
<keyword evidence="3" id="KW-1185">Reference proteome</keyword>
<name>A0ABD3WR26_SINWO</name>
<sequence>MDWLLIALLLILVYLLGQAVRLLFAETDLVLQWYELFGKTPASMLGKVVWITGSSSGLGEALAYELAEAGCRLVLSARREDRLKAVKAHCIERSQLKADDILVLPLDMLAFDTHKQAVESVLKYFKKIDILVNNAGRSQRALWEKTSLDVDWEMLQVNVLGPLSLTKAVLPHMLDRREGHVVCTSSVAGKFGIPGLGAYCCSKNALQGAFDCLRNEMHDRNIHVTMVVGGPFFSELLIHAFTETADQSLGLEMKPGEKRMLTRQFAHHMAVAVANKLDEVWISVHPELVYLYINQYFPAFAKRLMVLVGQKRLQKIREGKRDLHS</sequence>
<dbReference type="Gene3D" id="3.40.50.720">
    <property type="entry name" value="NAD(P)-binding Rossmann-like Domain"/>
    <property type="match status" value="1"/>
</dbReference>
<comment type="caution">
    <text evidence="2">The sequence shown here is derived from an EMBL/GenBank/DDBJ whole genome shotgun (WGS) entry which is preliminary data.</text>
</comment>
<dbReference type="Proteomes" id="UP001634394">
    <property type="component" value="Unassembled WGS sequence"/>
</dbReference>
<dbReference type="Pfam" id="PF00106">
    <property type="entry name" value="adh_short"/>
    <property type="match status" value="1"/>
</dbReference>
<evidence type="ECO:0000313" key="3">
    <source>
        <dbReference type="Proteomes" id="UP001634394"/>
    </source>
</evidence>
<dbReference type="EMBL" id="JBJQND010000006">
    <property type="protein sequence ID" value="KAL3874946.1"/>
    <property type="molecule type" value="Genomic_DNA"/>
</dbReference>
<dbReference type="PRINTS" id="PR00081">
    <property type="entry name" value="GDHRDH"/>
</dbReference>
<dbReference type="InterPro" id="IPR053011">
    <property type="entry name" value="SDR_family_member_7"/>
</dbReference>
<protein>
    <recommendedName>
        <fullName evidence="1">Ketoreductase domain-containing protein</fullName>
    </recommendedName>
</protein>